<dbReference type="GO" id="GO:0003676">
    <property type="term" value="F:nucleic acid binding"/>
    <property type="evidence" value="ECO:0007669"/>
    <property type="project" value="InterPro"/>
</dbReference>
<evidence type="ECO:0000259" key="3">
    <source>
        <dbReference type="PROSITE" id="PS50158"/>
    </source>
</evidence>
<organism evidence="4 5">
    <name type="scientific">Petrolisthes manimaculis</name>
    <dbReference type="NCBI Taxonomy" id="1843537"/>
    <lineage>
        <taxon>Eukaryota</taxon>
        <taxon>Metazoa</taxon>
        <taxon>Ecdysozoa</taxon>
        <taxon>Arthropoda</taxon>
        <taxon>Crustacea</taxon>
        <taxon>Multicrustacea</taxon>
        <taxon>Malacostraca</taxon>
        <taxon>Eumalacostraca</taxon>
        <taxon>Eucarida</taxon>
        <taxon>Decapoda</taxon>
        <taxon>Pleocyemata</taxon>
        <taxon>Anomura</taxon>
        <taxon>Galatheoidea</taxon>
        <taxon>Porcellanidae</taxon>
        <taxon>Petrolisthes</taxon>
    </lineage>
</organism>
<evidence type="ECO:0000313" key="4">
    <source>
        <dbReference type="EMBL" id="KAK4307367.1"/>
    </source>
</evidence>
<sequence>MDSSSDASLEQAAQHLERLLEENEVAPLGLSFLSGKEGQQENEGAPLELSSLSSKEGQQQQEDDQGDQGWTLAGGRRARHQRSTRTKFKLGSLGDHGSPYQAITALEREHLTLRMEGRPNLQGEYVLTPKDEDSTALLRRIAKEGNKVLLLDPSERRHKVVLEWYPLDLPLDAVEAHPQVASAKRLHSPRNKQPTRQVLLVFVGLLPTKLDLGCWGRYSLRSYQGKPVRCYRCQHFGHLQARCEQAARCGVCSLSHPTEECITRHSANEATTARCPNYGKSHHAWNPRCPERRRRLPQPPQQQNQTPPRRKKRSRPQATHNQPRQHTTSQQQQQQQQNGTPPATGHPAAVQH</sequence>
<dbReference type="Proteomes" id="UP001292094">
    <property type="component" value="Unassembled WGS sequence"/>
</dbReference>
<comment type="caution">
    <text evidence="4">The sequence shown here is derived from an EMBL/GenBank/DDBJ whole genome shotgun (WGS) entry which is preliminary data.</text>
</comment>
<proteinExistence type="predicted"/>
<name>A0AAE1U2N0_9EUCA</name>
<dbReference type="AlphaFoldDB" id="A0AAE1U2N0"/>
<keyword evidence="1" id="KW-0479">Metal-binding</keyword>
<reference evidence="4" key="1">
    <citation type="submission" date="2023-11" db="EMBL/GenBank/DDBJ databases">
        <title>Genome assemblies of two species of porcelain crab, Petrolisthes cinctipes and Petrolisthes manimaculis (Anomura: Porcellanidae).</title>
        <authorList>
            <person name="Angst P."/>
        </authorList>
    </citation>
    <scope>NUCLEOTIDE SEQUENCE</scope>
    <source>
        <strain evidence="4">PB745_02</strain>
        <tissue evidence="4">Gill</tissue>
    </source>
</reference>
<accession>A0AAE1U2N0</accession>
<feature type="compositionally biased region" description="Polar residues" evidence="2">
    <location>
        <begin position="316"/>
        <end position="329"/>
    </location>
</feature>
<keyword evidence="1" id="KW-0863">Zinc-finger</keyword>
<feature type="compositionally biased region" description="Basic residues" evidence="2">
    <location>
        <begin position="76"/>
        <end position="88"/>
    </location>
</feature>
<keyword evidence="5" id="KW-1185">Reference proteome</keyword>
<feature type="region of interest" description="Disordered" evidence="2">
    <location>
        <begin position="31"/>
        <end position="94"/>
    </location>
</feature>
<evidence type="ECO:0000256" key="2">
    <source>
        <dbReference type="SAM" id="MobiDB-lite"/>
    </source>
</evidence>
<dbReference type="GO" id="GO:0008270">
    <property type="term" value="F:zinc ion binding"/>
    <property type="evidence" value="ECO:0007669"/>
    <property type="project" value="UniProtKB-KW"/>
</dbReference>
<feature type="region of interest" description="Disordered" evidence="2">
    <location>
        <begin position="1"/>
        <end position="20"/>
    </location>
</feature>
<gene>
    <name evidence="4" type="ORF">Pmani_020886</name>
</gene>
<evidence type="ECO:0000256" key="1">
    <source>
        <dbReference type="PROSITE-ProRule" id="PRU00047"/>
    </source>
</evidence>
<feature type="region of interest" description="Disordered" evidence="2">
    <location>
        <begin position="273"/>
        <end position="352"/>
    </location>
</feature>
<dbReference type="PROSITE" id="PS50158">
    <property type="entry name" value="ZF_CCHC"/>
    <property type="match status" value="1"/>
</dbReference>
<evidence type="ECO:0000313" key="5">
    <source>
        <dbReference type="Proteomes" id="UP001292094"/>
    </source>
</evidence>
<dbReference type="InterPro" id="IPR001878">
    <property type="entry name" value="Znf_CCHC"/>
</dbReference>
<dbReference type="EMBL" id="JAWZYT010002011">
    <property type="protein sequence ID" value="KAK4307367.1"/>
    <property type="molecule type" value="Genomic_DNA"/>
</dbReference>
<keyword evidence="1" id="KW-0862">Zinc</keyword>
<protein>
    <recommendedName>
        <fullName evidence="3">CCHC-type domain-containing protein</fullName>
    </recommendedName>
</protein>
<feature type="domain" description="CCHC-type" evidence="3">
    <location>
        <begin position="229"/>
        <end position="245"/>
    </location>
</feature>
<feature type="compositionally biased region" description="Basic residues" evidence="2">
    <location>
        <begin position="280"/>
        <end position="296"/>
    </location>
</feature>